<dbReference type="InterPro" id="IPR003369">
    <property type="entry name" value="TatA/B/E"/>
</dbReference>
<evidence type="ECO:0000256" key="5">
    <source>
        <dbReference type="ARBA" id="ARBA00022927"/>
    </source>
</evidence>
<evidence type="ECO:0000256" key="1">
    <source>
        <dbReference type="ARBA" id="ARBA00004167"/>
    </source>
</evidence>
<accession>A0A3D4SZR6</accession>
<dbReference type="GO" id="GO:0033281">
    <property type="term" value="C:TAT protein transport complex"/>
    <property type="evidence" value="ECO:0007669"/>
    <property type="project" value="UniProtKB-UniRule"/>
</dbReference>
<feature type="compositionally biased region" description="Polar residues" evidence="10">
    <location>
        <begin position="191"/>
        <end position="201"/>
    </location>
</feature>
<dbReference type="HAMAP" id="MF_00237">
    <property type="entry name" value="TatB"/>
    <property type="match status" value="1"/>
</dbReference>
<comment type="subunit">
    <text evidence="9">The Tat system comprises two distinct complexes: a TatABC complex, containing multiple copies of TatA, TatB and TatC subunits, and a separate TatA complex, containing only TatA subunits. Substrates initially bind to the TatABC complex, which probably triggers association of the separate TatA complex to form the active translocon.</text>
</comment>
<evidence type="ECO:0000256" key="4">
    <source>
        <dbReference type="ARBA" id="ARBA00022692"/>
    </source>
</evidence>
<feature type="region of interest" description="Disordered" evidence="10">
    <location>
        <begin position="99"/>
        <end position="212"/>
    </location>
</feature>
<protein>
    <recommendedName>
        <fullName evidence="9">Sec-independent protein translocase protein TatB</fullName>
    </recommendedName>
</protein>
<dbReference type="PRINTS" id="PR01506">
    <property type="entry name" value="TATBPROTEIN"/>
</dbReference>
<comment type="similarity">
    <text evidence="9">Belongs to the TatB family.</text>
</comment>
<evidence type="ECO:0000256" key="7">
    <source>
        <dbReference type="ARBA" id="ARBA00023010"/>
    </source>
</evidence>
<dbReference type="InterPro" id="IPR018448">
    <property type="entry name" value="TatB"/>
</dbReference>
<keyword evidence="3 9" id="KW-1003">Cell membrane</keyword>
<comment type="function">
    <text evidence="9">Part of the twin-arginine translocation (Tat) system that transports large folded proteins containing a characteristic twin-arginine motif in their signal peptide across membranes. Together with TatC, TatB is part of a receptor directly interacting with Tat signal peptides. TatB may form an oligomeric binding site that transiently accommodates folded Tat precursor proteins before their translocation.</text>
</comment>
<evidence type="ECO:0000256" key="8">
    <source>
        <dbReference type="ARBA" id="ARBA00023136"/>
    </source>
</evidence>
<dbReference type="GO" id="GO:0043953">
    <property type="term" value="P:protein transport by the Tat complex"/>
    <property type="evidence" value="ECO:0007669"/>
    <property type="project" value="UniProtKB-UniRule"/>
</dbReference>
<comment type="caution">
    <text evidence="12">The sequence shown here is derived from an EMBL/GenBank/DDBJ whole genome shotgun (WGS) entry which is preliminary data.</text>
</comment>
<dbReference type="Proteomes" id="UP000261739">
    <property type="component" value="Unassembled WGS sequence"/>
</dbReference>
<name>A0A3D4SZR6_9CORY</name>
<keyword evidence="4 9" id="KW-0812">Transmembrane</keyword>
<dbReference type="Gene3D" id="1.20.5.3310">
    <property type="match status" value="1"/>
</dbReference>
<comment type="subcellular location">
    <subcellularLocation>
        <location evidence="9">Cell membrane</location>
        <topology evidence="9">Single-pass membrane protein</topology>
    </subcellularLocation>
    <subcellularLocation>
        <location evidence="1">Membrane</location>
        <topology evidence="1">Single-pass membrane protein</topology>
    </subcellularLocation>
</comment>
<evidence type="ECO:0000313" key="12">
    <source>
        <dbReference type="EMBL" id="HCT14768.1"/>
    </source>
</evidence>
<evidence type="ECO:0000256" key="9">
    <source>
        <dbReference type="HAMAP-Rule" id="MF_00237"/>
    </source>
</evidence>
<dbReference type="Pfam" id="PF02416">
    <property type="entry name" value="TatA_B_E"/>
    <property type="match status" value="1"/>
</dbReference>
<keyword evidence="8 9" id="KW-0472">Membrane</keyword>
<keyword evidence="6 9" id="KW-1133">Transmembrane helix</keyword>
<evidence type="ECO:0000313" key="13">
    <source>
        <dbReference type="Proteomes" id="UP000261739"/>
    </source>
</evidence>
<evidence type="ECO:0000256" key="6">
    <source>
        <dbReference type="ARBA" id="ARBA00022989"/>
    </source>
</evidence>
<evidence type="ECO:0000256" key="2">
    <source>
        <dbReference type="ARBA" id="ARBA00022448"/>
    </source>
</evidence>
<keyword evidence="2 9" id="KW-0813">Transport</keyword>
<sequence>MFSSIGWGEVLVVVIVGIIVIGPERLPRLITDVRAMIKAARDAVATARKELDEEFGDDFDEFRKPLSQLNDVRQMGAKGLITKTLLDGDDSFLTDLESSARSVSDAARGRGRDAGQSGSDARETSQPERSSQPERQEQPSQSEQSEQPATAPADPATTTAGTAAAAGTEPAGPADRTGDQGTDDEARVELPQQQDVGTSRDWSAGSDFDDAL</sequence>
<dbReference type="AlphaFoldDB" id="A0A3D4SZR6"/>
<feature type="compositionally biased region" description="Low complexity" evidence="10">
    <location>
        <begin position="138"/>
        <end position="174"/>
    </location>
</feature>
<dbReference type="STRING" id="863239.GCA_000213935_02254"/>
<evidence type="ECO:0000256" key="3">
    <source>
        <dbReference type="ARBA" id="ARBA00022475"/>
    </source>
</evidence>
<proteinExistence type="inferred from homology"/>
<dbReference type="NCBIfam" id="TIGR01410">
    <property type="entry name" value="tatB"/>
    <property type="match status" value="1"/>
</dbReference>
<reference evidence="12 13" key="1">
    <citation type="journal article" date="2018" name="Nat. Biotechnol.">
        <title>A standardized bacterial taxonomy based on genome phylogeny substantially revises the tree of life.</title>
        <authorList>
            <person name="Parks D.H."/>
            <person name="Chuvochina M."/>
            <person name="Waite D.W."/>
            <person name="Rinke C."/>
            <person name="Skarshewski A."/>
            <person name="Chaumeil P.A."/>
            <person name="Hugenholtz P."/>
        </authorList>
    </citation>
    <scope>NUCLEOTIDE SEQUENCE [LARGE SCALE GENOMIC DNA]</scope>
    <source>
        <strain evidence="12">UBA11247</strain>
    </source>
</reference>
<evidence type="ECO:0000256" key="11">
    <source>
        <dbReference type="SAM" id="Phobius"/>
    </source>
</evidence>
<dbReference type="GO" id="GO:0008320">
    <property type="term" value="F:protein transmembrane transporter activity"/>
    <property type="evidence" value="ECO:0007669"/>
    <property type="project" value="UniProtKB-UniRule"/>
</dbReference>
<feature type="transmembrane region" description="Helical" evidence="11">
    <location>
        <begin position="6"/>
        <end position="26"/>
    </location>
</feature>
<keyword evidence="5 9" id="KW-0653">Protein transport</keyword>
<organism evidence="12 13">
    <name type="scientific">Corynebacterium nuruki</name>
    <dbReference type="NCBI Taxonomy" id="1032851"/>
    <lineage>
        <taxon>Bacteria</taxon>
        <taxon>Bacillati</taxon>
        <taxon>Actinomycetota</taxon>
        <taxon>Actinomycetes</taxon>
        <taxon>Mycobacteriales</taxon>
        <taxon>Corynebacteriaceae</taxon>
        <taxon>Corynebacterium</taxon>
    </lineage>
</organism>
<keyword evidence="7 9" id="KW-0811">Translocation</keyword>
<feature type="compositionally biased region" description="Basic and acidic residues" evidence="10">
    <location>
        <begin position="120"/>
        <end position="137"/>
    </location>
</feature>
<evidence type="ECO:0000256" key="10">
    <source>
        <dbReference type="SAM" id="MobiDB-lite"/>
    </source>
</evidence>
<dbReference type="EMBL" id="DQID01000213">
    <property type="protein sequence ID" value="HCT14768.1"/>
    <property type="molecule type" value="Genomic_DNA"/>
</dbReference>
<dbReference type="RefSeq" id="WP_010119294.1">
    <property type="nucleotide sequence ID" value="NZ_DAITTW010000097.1"/>
</dbReference>
<gene>
    <name evidence="9" type="primary">tatB</name>
    <name evidence="12" type="ORF">DIW82_08275</name>
</gene>